<keyword evidence="2" id="KW-1185">Reference proteome</keyword>
<dbReference type="AlphaFoldDB" id="B0XQV4"/>
<dbReference type="HOGENOM" id="CLU_3013782_0_0_1"/>
<sequence length="56" mass="6373">MQVFEGTVKRQGLEHHQISLVATGLRSATMGHSSLIPEIFDRKSQKVERFPDQFGF</sequence>
<accession>B0XQV4</accession>
<gene>
    <name evidence="1" type="ORF">AFUB_011290</name>
</gene>
<name>B0XQV4_ASPFC</name>
<evidence type="ECO:0000313" key="2">
    <source>
        <dbReference type="Proteomes" id="UP000001699"/>
    </source>
</evidence>
<dbReference type="VEuPathDB" id="FungiDB:AFUB_011290"/>
<dbReference type="Proteomes" id="UP000001699">
    <property type="component" value="Unassembled WGS sequence"/>
</dbReference>
<protein>
    <submittedName>
        <fullName evidence="1">Uncharacterized protein</fullName>
    </submittedName>
</protein>
<proteinExistence type="predicted"/>
<evidence type="ECO:0000313" key="1">
    <source>
        <dbReference type="EMBL" id="EDP56418.1"/>
    </source>
</evidence>
<organism evidence="1 2">
    <name type="scientific">Aspergillus fumigatus (strain CBS 144.89 / FGSC A1163 / CEA10)</name>
    <name type="common">Neosartorya fumigata</name>
    <dbReference type="NCBI Taxonomy" id="451804"/>
    <lineage>
        <taxon>Eukaryota</taxon>
        <taxon>Fungi</taxon>
        <taxon>Dikarya</taxon>
        <taxon>Ascomycota</taxon>
        <taxon>Pezizomycotina</taxon>
        <taxon>Eurotiomycetes</taxon>
        <taxon>Eurotiomycetidae</taxon>
        <taxon>Eurotiales</taxon>
        <taxon>Aspergillaceae</taxon>
        <taxon>Aspergillus</taxon>
        <taxon>Aspergillus subgen. Fumigati</taxon>
    </lineage>
</organism>
<reference evidence="1 2" key="1">
    <citation type="journal article" date="2008" name="PLoS Genet.">
        <title>Genomic islands in the pathogenic filamentous fungus Aspergillus fumigatus.</title>
        <authorList>
            <person name="Fedorova N.D."/>
            <person name="Khaldi N."/>
            <person name="Joardar V.S."/>
            <person name="Maiti R."/>
            <person name="Amedeo P."/>
            <person name="Anderson M.J."/>
            <person name="Crabtree J."/>
            <person name="Silva J.C."/>
            <person name="Badger J.H."/>
            <person name="Albarraq A."/>
            <person name="Angiuoli S."/>
            <person name="Bussey H."/>
            <person name="Bowyer P."/>
            <person name="Cotty P.J."/>
            <person name="Dyer P.S."/>
            <person name="Egan A."/>
            <person name="Galens K."/>
            <person name="Fraser-Liggett C.M."/>
            <person name="Haas B.J."/>
            <person name="Inman J.M."/>
            <person name="Kent R."/>
            <person name="Lemieux S."/>
            <person name="Malavazi I."/>
            <person name="Orvis J."/>
            <person name="Roemer T."/>
            <person name="Ronning C.M."/>
            <person name="Sundaram J.P."/>
            <person name="Sutton G."/>
            <person name="Turner G."/>
            <person name="Venter J.C."/>
            <person name="White O.R."/>
            <person name="Whitty B.R."/>
            <person name="Youngman P."/>
            <person name="Wolfe K.H."/>
            <person name="Goldman G.H."/>
            <person name="Wortman J.R."/>
            <person name="Jiang B."/>
            <person name="Denning D.W."/>
            <person name="Nierman W.C."/>
        </authorList>
    </citation>
    <scope>NUCLEOTIDE SEQUENCE [LARGE SCALE GENOMIC DNA]</scope>
    <source>
        <strain evidence="2">CBS 144.89 / FGSC A1163 / CEA10</strain>
    </source>
</reference>
<dbReference type="EMBL" id="DS499594">
    <property type="protein sequence ID" value="EDP56418.1"/>
    <property type="molecule type" value="Genomic_DNA"/>
</dbReference>